<feature type="domain" description="CdaR GGDEF-like" evidence="3">
    <location>
        <begin position="171"/>
        <end position="273"/>
    </location>
</feature>
<organism evidence="5 6">
    <name type="scientific">Pseudonocardia aurantiaca</name>
    <dbReference type="NCBI Taxonomy" id="75290"/>
    <lineage>
        <taxon>Bacteria</taxon>
        <taxon>Bacillati</taxon>
        <taxon>Actinomycetota</taxon>
        <taxon>Actinomycetes</taxon>
        <taxon>Pseudonocardiales</taxon>
        <taxon>Pseudonocardiaceae</taxon>
        <taxon>Pseudonocardia</taxon>
    </lineage>
</organism>
<evidence type="ECO:0000259" key="3">
    <source>
        <dbReference type="Pfam" id="PF17853"/>
    </source>
</evidence>
<gene>
    <name evidence="5" type="ORF">ACFSCY_12535</name>
</gene>
<protein>
    <submittedName>
        <fullName evidence="5">PucR family transcriptional regulator</fullName>
    </submittedName>
</protein>
<dbReference type="Gene3D" id="1.10.10.2840">
    <property type="entry name" value="PucR C-terminal helix-turn-helix domain"/>
    <property type="match status" value="1"/>
</dbReference>
<dbReference type="Pfam" id="PF13556">
    <property type="entry name" value="HTH_30"/>
    <property type="match status" value="1"/>
</dbReference>
<dbReference type="InterPro" id="IPR025736">
    <property type="entry name" value="PucR_C-HTH_dom"/>
</dbReference>
<proteinExistence type="inferred from homology"/>
<keyword evidence="6" id="KW-1185">Reference proteome</keyword>
<evidence type="ECO:0000259" key="2">
    <source>
        <dbReference type="Pfam" id="PF13556"/>
    </source>
</evidence>
<evidence type="ECO:0000259" key="4">
    <source>
        <dbReference type="Pfam" id="PF25906"/>
    </source>
</evidence>
<evidence type="ECO:0000313" key="6">
    <source>
        <dbReference type="Proteomes" id="UP001597145"/>
    </source>
</evidence>
<evidence type="ECO:0000256" key="1">
    <source>
        <dbReference type="ARBA" id="ARBA00006754"/>
    </source>
</evidence>
<dbReference type="InterPro" id="IPR041522">
    <property type="entry name" value="CdaR_GGDEF"/>
</dbReference>
<feature type="domain" description="PucR-like N-terminal" evidence="4">
    <location>
        <begin position="17"/>
        <end position="168"/>
    </location>
</feature>
<feature type="domain" description="PucR C-terminal helix-turn-helix" evidence="2">
    <location>
        <begin position="324"/>
        <end position="381"/>
    </location>
</feature>
<dbReference type="InterPro" id="IPR042070">
    <property type="entry name" value="PucR_C-HTH_sf"/>
</dbReference>
<sequence length="401" mass="43715">MDPQDPSLVALVPALIERMPELLDEVRAALDHDWPDYARFLADNRDEVGAAADLAVRRLVTLAEASETADELEHELFEEIGRIQWRQGRDLTALLAAYQLGARVFWHSVSAIAVELQVPPRTLAALAEAVFLFVDTLSSSSARGYVMEQSEAAATRERLRDELVGLLLSDRADADAVRAAARRAGWPLPETVAVVLAHPENPEAHTVLARMDPSHLVFSRPPLMGAIVPDPTRPGLRQRLASSLRGAQAVVGMPVAPEGLPASLYVAEIAARLQQTGVLSDDPVFTDEHLDAIIVHRDARLLDALRAQVLGPLTATTPASQERLQETLAAWLRHMGDRQAVAAELHVHPQTVRYRLARLHELFGPELDDPGTRARLALALTWGAGAHRTLAAPVHLTGERA</sequence>
<dbReference type="PANTHER" id="PTHR33744:SF1">
    <property type="entry name" value="DNA-BINDING TRANSCRIPTIONAL ACTIVATOR ADER"/>
    <property type="match status" value="1"/>
</dbReference>
<dbReference type="PANTHER" id="PTHR33744">
    <property type="entry name" value="CARBOHYDRATE DIACID REGULATOR"/>
    <property type="match status" value="1"/>
</dbReference>
<dbReference type="InterPro" id="IPR058663">
    <property type="entry name" value="PucR-like_N"/>
</dbReference>
<dbReference type="Pfam" id="PF25906">
    <property type="entry name" value="PucR-like_N"/>
    <property type="match status" value="1"/>
</dbReference>
<comment type="caution">
    <text evidence="5">The sequence shown here is derived from an EMBL/GenBank/DDBJ whole genome shotgun (WGS) entry which is preliminary data.</text>
</comment>
<dbReference type="InterPro" id="IPR051448">
    <property type="entry name" value="CdaR-like_regulators"/>
</dbReference>
<dbReference type="EMBL" id="JBHUCP010000007">
    <property type="protein sequence ID" value="MFD1530271.1"/>
    <property type="molecule type" value="Genomic_DNA"/>
</dbReference>
<comment type="similarity">
    <text evidence="1">Belongs to the CdaR family.</text>
</comment>
<accession>A0ABW4FIA9</accession>
<reference evidence="6" key="1">
    <citation type="journal article" date="2019" name="Int. J. Syst. Evol. Microbiol.">
        <title>The Global Catalogue of Microorganisms (GCM) 10K type strain sequencing project: providing services to taxonomists for standard genome sequencing and annotation.</title>
        <authorList>
            <consortium name="The Broad Institute Genomics Platform"/>
            <consortium name="The Broad Institute Genome Sequencing Center for Infectious Disease"/>
            <person name="Wu L."/>
            <person name="Ma J."/>
        </authorList>
    </citation>
    <scope>NUCLEOTIDE SEQUENCE [LARGE SCALE GENOMIC DNA]</scope>
    <source>
        <strain evidence="6">JCM 12165</strain>
    </source>
</reference>
<dbReference type="RefSeq" id="WP_343977190.1">
    <property type="nucleotide sequence ID" value="NZ_BAAAJG010000008.1"/>
</dbReference>
<dbReference type="Pfam" id="PF17853">
    <property type="entry name" value="GGDEF_2"/>
    <property type="match status" value="1"/>
</dbReference>
<dbReference type="Proteomes" id="UP001597145">
    <property type="component" value="Unassembled WGS sequence"/>
</dbReference>
<evidence type="ECO:0000313" key="5">
    <source>
        <dbReference type="EMBL" id="MFD1530271.1"/>
    </source>
</evidence>
<name>A0ABW4FIA9_9PSEU</name>